<evidence type="ECO:0000313" key="5">
    <source>
        <dbReference type="EMBL" id="GMN70179.1"/>
    </source>
</evidence>
<reference evidence="4" key="1">
    <citation type="submission" date="2023-07" db="EMBL/GenBank/DDBJ databases">
        <title>draft genome sequence of fig (Ficus carica).</title>
        <authorList>
            <person name="Takahashi T."/>
            <person name="Nishimura K."/>
        </authorList>
    </citation>
    <scope>NUCLEOTIDE SEQUENCE</scope>
</reference>
<feature type="domain" description="PHD finger protein MALE STERILITY 1-like ubiquitin-like" evidence="1">
    <location>
        <begin position="491"/>
        <end position="552"/>
    </location>
</feature>
<keyword evidence="6" id="KW-1185">Reference proteome</keyword>
<evidence type="ECO:0000313" key="4">
    <source>
        <dbReference type="EMBL" id="GMN32961.1"/>
    </source>
</evidence>
<gene>
    <name evidence="5" type="ORF">TIFTF001_039223</name>
    <name evidence="3" type="ORF">TIFTF001_044740</name>
    <name evidence="4" type="ORF">TIFTF001_044742</name>
</gene>
<dbReference type="InterPro" id="IPR059080">
    <property type="entry name" value="WHD_PTC1"/>
</dbReference>
<dbReference type="InterPro" id="IPR057765">
    <property type="entry name" value="MS1-like_ubiquitin"/>
</dbReference>
<organism evidence="4 6">
    <name type="scientific">Ficus carica</name>
    <name type="common">Common fig</name>
    <dbReference type="NCBI Taxonomy" id="3494"/>
    <lineage>
        <taxon>Eukaryota</taxon>
        <taxon>Viridiplantae</taxon>
        <taxon>Streptophyta</taxon>
        <taxon>Embryophyta</taxon>
        <taxon>Tracheophyta</taxon>
        <taxon>Spermatophyta</taxon>
        <taxon>Magnoliopsida</taxon>
        <taxon>eudicotyledons</taxon>
        <taxon>Gunneridae</taxon>
        <taxon>Pentapetalae</taxon>
        <taxon>rosids</taxon>
        <taxon>fabids</taxon>
        <taxon>Rosales</taxon>
        <taxon>Moraceae</taxon>
        <taxon>Ficeae</taxon>
        <taxon>Ficus</taxon>
    </lineage>
</organism>
<accession>A0AA88A290</accession>
<dbReference type="Pfam" id="PF25565">
    <property type="entry name" value="Ubiquitin_At1g33420"/>
    <property type="match status" value="1"/>
</dbReference>
<dbReference type="Proteomes" id="UP001187192">
    <property type="component" value="Unassembled WGS sequence"/>
</dbReference>
<evidence type="ECO:0000313" key="6">
    <source>
        <dbReference type="Proteomes" id="UP001187192"/>
    </source>
</evidence>
<evidence type="ECO:0000259" key="2">
    <source>
        <dbReference type="Pfam" id="PF25874"/>
    </source>
</evidence>
<name>A0AA88A290_FICCA</name>
<evidence type="ECO:0000259" key="1">
    <source>
        <dbReference type="Pfam" id="PF25565"/>
    </source>
</evidence>
<feature type="domain" description="PTC1-like winged helix-turn-helix" evidence="2">
    <location>
        <begin position="316"/>
        <end position="400"/>
    </location>
</feature>
<dbReference type="EMBL" id="BTGU01001054">
    <property type="protein sequence ID" value="GMN70179.1"/>
    <property type="molecule type" value="Genomic_DNA"/>
</dbReference>
<dbReference type="EMBL" id="BTGU01003483">
    <property type="protein sequence ID" value="GMN32961.1"/>
    <property type="molecule type" value="Genomic_DNA"/>
</dbReference>
<dbReference type="AlphaFoldDB" id="A0AA88A290"/>
<dbReference type="PANTHER" id="PTHR46201">
    <property type="entry name" value="PHD FINGER PROTEIN MALE MEIOCYTE DEATH 1-RELATED"/>
    <property type="match status" value="1"/>
</dbReference>
<protein>
    <submittedName>
        <fullName evidence="4">Uncharacterized protein</fullName>
    </submittedName>
</protein>
<dbReference type="EMBL" id="BTGU01003482">
    <property type="protein sequence ID" value="GMN32942.1"/>
    <property type="molecule type" value="Genomic_DNA"/>
</dbReference>
<proteinExistence type="predicted"/>
<dbReference type="Pfam" id="PF25874">
    <property type="entry name" value="WHD_plant_repro"/>
    <property type="match status" value="1"/>
</dbReference>
<sequence>MKPKMFTFNTIGEQSGLPSVSSPFREEVQIFLKEGAESVDYQVRGMHIWRSLVVHENQSLDVPLYTIEETVQNSTACTHCQRTGWSNHYIAKKNYHFLIPIDSGWNKPLDESIFVDRSHLLYGIIHCDGFGHLLCINGIEGGSKHLFGREIMNLWDQICTNLQARKISVVDATKKRSMELRLLHGVAYKQPWFGRWHYGFCRGSFGVTGLNYEMALKDIGSLELDRIIRDFSGTEQAKEIKEKIHLYRDLCETQLITIHDLLKFMLTVRSRLIRKPIMAASMNPSSSSSVSLISEPSTKPAEYKKLSTVIANSNNRWTEKRVKQTADEIVSALKKKKERSSGDGGIGRLVIRDAVKLKIGDTGLIDYVLKSLDNVVVRNQIIRRAVNPATKIYEYTIHEVGDKVSEEQDMISNIPSPAMIAPGVDVYNDVIFLYKQVLMEYPDSKDSKLVESATQRILDTKHFVKAWPLSAGKDQIICRLLPDSLGDRFAQIVDVPLNTTLSDLKDAVARALRETYCAMEGIKVDEFDGLEGMGNTEVLFGRVELGTEIGVRVVRGGPSVAPMDLR</sequence>
<evidence type="ECO:0000313" key="3">
    <source>
        <dbReference type="EMBL" id="GMN32942.1"/>
    </source>
</evidence>
<dbReference type="PANTHER" id="PTHR46201:SF9">
    <property type="entry name" value="PHD FINGER PROTEIN MALE MEIOCYTE DEATH 1"/>
    <property type="match status" value="1"/>
</dbReference>
<comment type="caution">
    <text evidence="4">The sequence shown here is derived from an EMBL/GenBank/DDBJ whole genome shotgun (WGS) entry which is preliminary data.</text>
</comment>